<reference evidence="8" key="1">
    <citation type="submission" date="2018-05" db="EMBL/GenBank/DDBJ databases">
        <authorList>
            <person name="Lanie J.A."/>
            <person name="Ng W.-L."/>
            <person name="Kazmierczak K.M."/>
            <person name="Andrzejewski T.M."/>
            <person name="Davidsen T.M."/>
            <person name="Wayne K.J."/>
            <person name="Tettelin H."/>
            <person name="Glass J.I."/>
            <person name="Rusch D."/>
            <person name="Podicherti R."/>
            <person name="Tsui H.-C.T."/>
            <person name="Winkler M.E."/>
        </authorList>
    </citation>
    <scope>NUCLEOTIDE SEQUENCE</scope>
</reference>
<keyword evidence="2 5" id="KW-0812">Transmembrane</keyword>
<dbReference type="EMBL" id="UINC01127876">
    <property type="protein sequence ID" value="SVD07288.1"/>
    <property type="molecule type" value="Genomic_DNA"/>
</dbReference>
<dbReference type="InterPro" id="IPR001750">
    <property type="entry name" value="ND/Mrp_TM"/>
</dbReference>
<feature type="transmembrane region" description="Helical" evidence="5">
    <location>
        <begin position="71"/>
        <end position="96"/>
    </location>
</feature>
<dbReference type="PRINTS" id="PR01434">
    <property type="entry name" value="NADHDHGNASE5"/>
</dbReference>
<dbReference type="GO" id="GO:0016020">
    <property type="term" value="C:membrane"/>
    <property type="evidence" value="ECO:0007669"/>
    <property type="project" value="UniProtKB-SubCell"/>
</dbReference>
<protein>
    <recommendedName>
        <fullName evidence="9">NADH-Ubiquinone oxidoreductase (complex I) chain 5 N-terminal domain-containing protein</fullName>
    </recommendedName>
</protein>
<accession>A0A382SDQ0</accession>
<evidence type="ECO:0000259" key="6">
    <source>
        <dbReference type="Pfam" id="PF00361"/>
    </source>
</evidence>
<dbReference type="GO" id="GO:0042773">
    <property type="term" value="P:ATP synthesis coupled electron transport"/>
    <property type="evidence" value="ECO:0007669"/>
    <property type="project" value="InterPro"/>
</dbReference>
<gene>
    <name evidence="8" type="ORF">METZ01_LOCUS360142</name>
</gene>
<evidence type="ECO:0000256" key="5">
    <source>
        <dbReference type="SAM" id="Phobius"/>
    </source>
</evidence>
<organism evidence="8">
    <name type="scientific">marine metagenome</name>
    <dbReference type="NCBI Taxonomy" id="408172"/>
    <lineage>
        <taxon>unclassified sequences</taxon>
        <taxon>metagenomes</taxon>
        <taxon>ecological metagenomes</taxon>
    </lineage>
</organism>
<comment type="subcellular location">
    <subcellularLocation>
        <location evidence="1">Membrane</location>
        <topology evidence="1">Multi-pass membrane protein</topology>
    </subcellularLocation>
</comment>
<feature type="transmembrane region" description="Helical" evidence="5">
    <location>
        <begin position="133"/>
        <end position="152"/>
    </location>
</feature>
<dbReference type="PRINTS" id="PR01435">
    <property type="entry name" value="NPOXDRDTASE5"/>
</dbReference>
<evidence type="ECO:0000313" key="8">
    <source>
        <dbReference type="EMBL" id="SVD07288.1"/>
    </source>
</evidence>
<dbReference type="GO" id="GO:0008137">
    <property type="term" value="F:NADH dehydrogenase (ubiquinone) activity"/>
    <property type="evidence" value="ECO:0007669"/>
    <property type="project" value="InterPro"/>
</dbReference>
<feature type="transmembrane region" description="Helical" evidence="5">
    <location>
        <begin position="25"/>
        <end position="50"/>
    </location>
</feature>
<dbReference type="InterPro" id="IPR003945">
    <property type="entry name" value="NU5C-like"/>
</dbReference>
<evidence type="ECO:0008006" key="9">
    <source>
        <dbReference type="Google" id="ProtNLM"/>
    </source>
</evidence>
<evidence type="ECO:0000256" key="2">
    <source>
        <dbReference type="ARBA" id="ARBA00022692"/>
    </source>
</evidence>
<feature type="domain" description="NADH:quinone oxidoreductase/Mrp antiporter transmembrane" evidence="6">
    <location>
        <begin position="127"/>
        <end position="199"/>
    </location>
</feature>
<evidence type="ECO:0000256" key="3">
    <source>
        <dbReference type="ARBA" id="ARBA00022989"/>
    </source>
</evidence>
<keyword evidence="4 5" id="KW-0472">Membrane</keyword>
<dbReference type="GO" id="GO:0003954">
    <property type="term" value="F:NADH dehydrogenase activity"/>
    <property type="evidence" value="ECO:0007669"/>
    <property type="project" value="TreeGrafter"/>
</dbReference>
<feature type="transmembrane region" description="Helical" evidence="5">
    <location>
        <begin position="164"/>
        <end position="183"/>
    </location>
</feature>
<evidence type="ECO:0000256" key="1">
    <source>
        <dbReference type="ARBA" id="ARBA00004141"/>
    </source>
</evidence>
<dbReference type="GO" id="GO:0015990">
    <property type="term" value="P:electron transport coupled proton transport"/>
    <property type="evidence" value="ECO:0007669"/>
    <property type="project" value="TreeGrafter"/>
</dbReference>
<proteinExistence type="predicted"/>
<evidence type="ECO:0000259" key="7">
    <source>
        <dbReference type="Pfam" id="PF00662"/>
    </source>
</evidence>
<dbReference type="AlphaFoldDB" id="A0A382SDQ0"/>
<sequence length="205" mass="22677">MGLPLLSFLINGVLIRPTLGTSSPISGFITVGSITLAFIFSLASLFHVIVNGEVVFPQRTWLSFGYFQVEFGVLLDQLTSIMLVVVTGVSLIVQVYGMAYMKSDSSYVRYYAYMSLFTASMIGLVISRNLIQLFIFWELVGVSSYLLIGFWMNRPSAAEAAKKAFIMTRFGDFGFLLGIIYLASQNPSWLDIPTIYHAIEGGNVS</sequence>
<dbReference type="PANTHER" id="PTHR42829">
    <property type="entry name" value="NADH-UBIQUINONE OXIDOREDUCTASE CHAIN 5"/>
    <property type="match status" value="1"/>
</dbReference>
<feature type="domain" description="NADH-Ubiquinone oxidoreductase (complex I) chain 5 N-terminal" evidence="7">
    <location>
        <begin position="61"/>
        <end position="111"/>
    </location>
</feature>
<evidence type="ECO:0000256" key="4">
    <source>
        <dbReference type="ARBA" id="ARBA00023136"/>
    </source>
</evidence>
<feature type="non-terminal residue" evidence="8">
    <location>
        <position position="205"/>
    </location>
</feature>
<dbReference type="InterPro" id="IPR001516">
    <property type="entry name" value="Proton_antipo_N"/>
</dbReference>
<dbReference type="Pfam" id="PF00361">
    <property type="entry name" value="Proton_antipo_M"/>
    <property type="match status" value="1"/>
</dbReference>
<dbReference type="PANTHER" id="PTHR42829:SF2">
    <property type="entry name" value="NADH-UBIQUINONE OXIDOREDUCTASE CHAIN 5"/>
    <property type="match status" value="1"/>
</dbReference>
<dbReference type="Pfam" id="PF00662">
    <property type="entry name" value="Proton_antipo_N"/>
    <property type="match status" value="1"/>
</dbReference>
<name>A0A382SDQ0_9ZZZZ</name>
<feature type="transmembrane region" description="Helical" evidence="5">
    <location>
        <begin position="108"/>
        <end position="126"/>
    </location>
</feature>
<keyword evidence="3 5" id="KW-1133">Transmembrane helix</keyword>